<proteinExistence type="predicted"/>
<sequence length="85" mass="8821">MLDEGEGGDGAVWGCPVITAANGRRIWPDALKAMAVKKIEAGSKIVTVAKDTGANESLVAKGAHAKLPELPPRGGRRATLRSSSR</sequence>
<organism evidence="2 3">
    <name type="scientific">Rhodobacter capsulatus</name>
    <name type="common">Rhodopseudomonas capsulata</name>
    <dbReference type="NCBI Taxonomy" id="1061"/>
    <lineage>
        <taxon>Bacteria</taxon>
        <taxon>Pseudomonadati</taxon>
        <taxon>Pseudomonadota</taxon>
        <taxon>Alphaproteobacteria</taxon>
        <taxon>Rhodobacterales</taxon>
        <taxon>Rhodobacter group</taxon>
        <taxon>Rhodobacter</taxon>
    </lineage>
</organism>
<accession>A0A4U1JPK5</accession>
<dbReference type="OrthoDB" id="7689902at2"/>
<evidence type="ECO:0000313" key="2">
    <source>
        <dbReference type="EMBL" id="TKD17915.1"/>
    </source>
</evidence>
<feature type="region of interest" description="Disordered" evidence="1">
    <location>
        <begin position="63"/>
        <end position="85"/>
    </location>
</feature>
<dbReference type="Proteomes" id="UP000310597">
    <property type="component" value="Unassembled WGS sequence"/>
</dbReference>
<comment type="caution">
    <text evidence="2">The sequence shown here is derived from an EMBL/GenBank/DDBJ whole genome shotgun (WGS) entry which is preliminary data.</text>
</comment>
<feature type="compositionally biased region" description="Basic residues" evidence="1">
    <location>
        <begin position="74"/>
        <end position="85"/>
    </location>
</feature>
<protein>
    <submittedName>
        <fullName evidence="2">Uncharacterized protein</fullName>
    </submittedName>
</protein>
<evidence type="ECO:0000256" key="1">
    <source>
        <dbReference type="SAM" id="MobiDB-lite"/>
    </source>
</evidence>
<dbReference type="AlphaFoldDB" id="A0A4U1JPK5"/>
<dbReference type="EMBL" id="SWJZ01000050">
    <property type="protein sequence ID" value="TKD17915.1"/>
    <property type="molecule type" value="Genomic_DNA"/>
</dbReference>
<evidence type="ECO:0000313" key="3">
    <source>
        <dbReference type="Proteomes" id="UP000310597"/>
    </source>
</evidence>
<gene>
    <name evidence="2" type="ORF">FBT96_12280</name>
</gene>
<reference evidence="2 3" key="1">
    <citation type="submission" date="2019-04" db="EMBL/GenBank/DDBJ databases">
        <title>Draft Whole-Genome sequence of the purple photosynthetic bacterium Rhodobacter capsulatus SP108 with an indigenous class A beta-lactamase.</title>
        <authorList>
            <person name="Robertson S."/>
            <person name="Meyer T.E."/>
            <person name="Kyndt J.A."/>
        </authorList>
    </citation>
    <scope>NUCLEOTIDE SEQUENCE [LARGE SCALE GENOMIC DNA]</scope>
    <source>
        <strain evidence="2 3">SP108</strain>
    </source>
</reference>
<name>A0A4U1JPK5_RHOCA</name>
<dbReference type="RefSeq" id="WP_136907041.1">
    <property type="nucleotide sequence ID" value="NZ_SWJZ01000050.1"/>
</dbReference>